<dbReference type="EMBL" id="NHYE01004531">
    <property type="protein sequence ID" value="PPQ84077.1"/>
    <property type="molecule type" value="Genomic_DNA"/>
</dbReference>
<dbReference type="CDD" id="cd02440">
    <property type="entry name" value="AdoMet_MTases"/>
    <property type="match status" value="1"/>
</dbReference>
<sequence length="278" mass="31985">MSSVHKVAQTGFGTGTNELYDRARPSYQPFALDFIRESVRASGPLNIVEIGSGTGIFTRALLADTKWNHIIKELRAYEPSEGMRDVFRKTVKDDRISVAEGYFDSIDVEDSWADLVVIAQAFHWCPDYSAAAKEFARVLKPDGVVALIWNLEDRETATWTAQIRDLIEVHEQGTPQYRHNYWRQLFETPAYKQSFESPKEKKWSYHLVGTKDSAVERALSKSYIAILPDEKKQEISEEIRRIIDNDSNKVWINEKEGEFEYPYKTDVVICYKKEGGQS</sequence>
<evidence type="ECO:0000256" key="3">
    <source>
        <dbReference type="ARBA" id="ARBA00022679"/>
    </source>
</evidence>
<feature type="domain" description="Methyltransferase type 11" evidence="4">
    <location>
        <begin position="48"/>
        <end position="146"/>
    </location>
</feature>
<dbReference type="AlphaFoldDB" id="A0A409X003"/>
<dbReference type="GO" id="GO:0008757">
    <property type="term" value="F:S-adenosylmethionine-dependent methyltransferase activity"/>
    <property type="evidence" value="ECO:0007669"/>
    <property type="project" value="InterPro"/>
</dbReference>
<evidence type="ECO:0000256" key="2">
    <source>
        <dbReference type="ARBA" id="ARBA00022603"/>
    </source>
</evidence>
<comment type="similarity">
    <text evidence="1">Belongs to the methyltransferase superfamily.</text>
</comment>
<keyword evidence="6" id="KW-1185">Reference proteome</keyword>
<evidence type="ECO:0000313" key="6">
    <source>
        <dbReference type="Proteomes" id="UP000284706"/>
    </source>
</evidence>
<dbReference type="FunCoup" id="A0A409X003">
    <property type="interactions" value="180"/>
</dbReference>
<dbReference type="STRING" id="231916.A0A409X003"/>
<gene>
    <name evidence="5" type="ORF">CVT26_013158</name>
</gene>
<dbReference type="Gene3D" id="3.40.50.150">
    <property type="entry name" value="Vaccinia Virus protein VP39"/>
    <property type="match status" value="1"/>
</dbReference>
<accession>A0A409X003</accession>
<reference evidence="5 6" key="1">
    <citation type="journal article" date="2018" name="Evol. Lett.">
        <title>Horizontal gene cluster transfer increased hallucinogenic mushroom diversity.</title>
        <authorList>
            <person name="Reynolds H.T."/>
            <person name="Vijayakumar V."/>
            <person name="Gluck-Thaler E."/>
            <person name="Korotkin H.B."/>
            <person name="Matheny P.B."/>
            <person name="Slot J.C."/>
        </authorList>
    </citation>
    <scope>NUCLEOTIDE SEQUENCE [LARGE SCALE GENOMIC DNA]</scope>
    <source>
        <strain evidence="5 6">SRW20</strain>
    </source>
</reference>
<dbReference type="InterPro" id="IPR013216">
    <property type="entry name" value="Methyltransf_11"/>
</dbReference>
<evidence type="ECO:0000313" key="5">
    <source>
        <dbReference type="EMBL" id="PPQ84077.1"/>
    </source>
</evidence>
<organism evidence="5 6">
    <name type="scientific">Gymnopilus dilepis</name>
    <dbReference type="NCBI Taxonomy" id="231916"/>
    <lineage>
        <taxon>Eukaryota</taxon>
        <taxon>Fungi</taxon>
        <taxon>Dikarya</taxon>
        <taxon>Basidiomycota</taxon>
        <taxon>Agaricomycotina</taxon>
        <taxon>Agaricomycetes</taxon>
        <taxon>Agaricomycetidae</taxon>
        <taxon>Agaricales</taxon>
        <taxon>Agaricineae</taxon>
        <taxon>Hymenogastraceae</taxon>
        <taxon>Gymnopilus</taxon>
    </lineage>
</organism>
<dbReference type="OrthoDB" id="66144at2759"/>
<dbReference type="GO" id="GO:0032259">
    <property type="term" value="P:methylation"/>
    <property type="evidence" value="ECO:0007669"/>
    <property type="project" value="UniProtKB-KW"/>
</dbReference>
<evidence type="ECO:0000256" key="1">
    <source>
        <dbReference type="ARBA" id="ARBA00008361"/>
    </source>
</evidence>
<name>A0A409X003_9AGAR</name>
<dbReference type="Proteomes" id="UP000284706">
    <property type="component" value="Unassembled WGS sequence"/>
</dbReference>
<proteinExistence type="inferred from homology"/>
<dbReference type="InParanoid" id="A0A409X003"/>
<evidence type="ECO:0000259" key="4">
    <source>
        <dbReference type="Pfam" id="PF08241"/>
    </source>
</evidence>
<dbReference type="PANTHER" id="PTHR44942:SF4">
    <property type="entry name" value="METHYLTRANSFERASE TYPE 11 DOMAIN-CONTAINING PROTEIN"/>
    <property type="match status" value="1"/>
</dbReference>
<dbReference type="InterPro" id="IPR051052">
    <property type="entry name" value="Diverse_substrate_MTase"/>
</dbReference>
<dbReference type="Pfam" id="PF08241">
    <property type="entry name" value="Methyltransf_11"/>
    <property type="match status" value="1"/>
</dbReference>
<dbReference type="InterPro" id="IPR029063">
    <property type="entry name" value="SAM-dependent_MTases_sf"/>
</dbReference>
<keyword evidence="2" id="KW-0489">Methyltransferase</keyword>
<keyword evidence="3" id="KW-0808">Transferase</keyword>
<dbReference type="SUPFAM" id="SSF53335">
    <property type="entry name" value="S-adenosyl-L-methionine-dependent methyltransferases"/>
    <property type="match status" value="1"/>
</dbReference>
<protein>
    <recommendedName>
        <fullName evidence="4">Methyltransferase type 11 domain-containing protein</fullName>
    </recommendedName>
</protein>
<comment type="caution">
    <text evidence="5">The sequence shown here is derived from an EMBL/GenBank/DDBJ whole genome shotgun (WGS) entry which is preliminary data.</text>
</comment>
<dbReference type="PANTHER" id="PTHR44942">
    <property type="entry name" value="METHYLTRANSF_11 DOMAIN-CONTAINING PROTEIN"/>
    <property type="match status" value="1"/>
</dbReference>